<keyword evidence="6" id="KW-0325">Glycoprotein</keyword>
<dbReference type="InterPro" id="IPR033121">
    <property type="entry name" value="PEPTIDASE_A1"/>
</dbReference>
<feature type="active site" evidence="7">
    <location>
        <position position="59"/>
    </location>
</feature>
<evidence type="ECO:0000313" key="12">
    <source>
        <dbReference type="Proteomes" id="UP001153712"/>
    </source>
</evidence>
<keyword evidence="3 9" id="KW-0064">Aspartyl protease</keyword>
<evidence type="ECO:0000256" key="1">
    <source>
        <dbReference type="ARBA" id="ARBA00007447"/>
    </source>
</evidence>
<evidence type="ECO:0000256" key="5">
    <source>
        <dbReference type="ARBA" id="ARBA00023157"/>
    </source>
</evidence>
<dbReference type="GO" id="GO:0004190">
    <property type="term" value="F:aspartic-type endopeptidase activity"/>
    <property type="evidence" value="ECO:0007669"/>
    <property type="project" value="UniProtKB-KW"/>
</dbReference>
<comment type="similarity">
    <text evidence="1 9">Belongs to the peptidase A1 family.</text>
</comment>
<name>A0A9P0GWV3_PHYSR</name>
<keyword evidence="2 9" id="KW-0645">Protease</keyword>
<dbReference type="InterPro" id="IPR001461">
    <property type="entry name" value="Aspartic_peptidase_A1"/>
</dbReference>
<gene>
    <name evidence="11" type="ORF">PHYEVI_LOCUS7238</name>
</gene>
<dbReference type="Gene3D" id="2.60.40.1960">
    <property type="match status" value="1"/>
</dbReference>
<evidence type="ECO:0000256" key="9">
    <source>
        <dbReference type="RuleBase" id="RU000454"/>
    </source>
</evidence>
<feature type="active site" evidence="7">
    <location>
        <position position="245"/>
    </location>
</feature>
<dbReference type="Gene3D" id="2.40.70.10">
    <property type="entry name" value="Acid Proteases"/>
    <property type="match status" value="2"/>
</dbReference>
<dbReference type="FunFam" id="2.40.70.10:FF:000008">
    <property type="entry name" value="Cathepsin D"/>
    <property type="match status" value="1"/>
</dbReference>
<reference evidence="11" key="1">
    <citation type="submission" date="2022-01" db="EMBL/GenBank/DDBJ databases">
        <authorList>
            <person name="King R."/>
        </authorList>
    </citation>
    <scope>NUCLEOTIDE SEQUENCE</scope>
</reference>
<keyword evidence="4 9" id="KW-0378">Hydrolase</keyword>
<dbReference type="EMBL" id="OU900096">
    <property type="protein sequence ID" value="CAH1182870.1"/>
    <property type="molecule type" value="Genomic_DNA"/>
</dbReference>
<dbReference type="PANTHER" id="PTHR47966:SF51">
    <property type="entry name" value="BETA-SITE APP-CLEAVING ENZYME, ISOFORM A-RELATED"/>
    <property type="match status" value="1"/>
</dbReference>
<feature type="disulfide bond" evidence="8">
    <location>
        <begin position="278"/>
        <end position="316"/>
    </location>
</feature>
<dbReference type="PROSITE" id="PS00141">
    <property type="entry name" value="ASP_PROTEASE"/>
    <property type="match status" value="1"/>
</dbReference>
<evidence type="ECO:0000256" key="2">
    <source>
        <dbReference type="ARBA" id="ARBA00022670"/>
    </source>
</evidence>
<evidence type="ECO:0000313" key="11">
    <source>
        <dbReference type="EMBL" id="CAH1182870.1"/>
    </source>
</evidence>
<evidence type="ECO:0000259" key="10">
    <source>
        <dbReference type="Pfam" id="PF00026"/>
    </source>
</evidence>
<accession>A0A9P0GWV3</accession>
<dbReference type="AlphaFoldDB" id="A0A9P0GWV3"/>
<dbReference type="GO" id="GO:0006508">
    <property type="term" value="P:proteolysis"/>
    <property type="evidence" value="ECO:0007669"/>
    <property type="project" value="UniProtKB-KW"/>
</dbReference>
<feature type="disulfide bond" evidence="8">
    <location>
        <begin position="236"/>
        <end position="240"/>
    </location>
</feature>
<sequence>MKSARQIIRESGLSEISDSLPSWSKYQSRDIILNNNEDYEYYGEISIGTPPQTFKVFFDTGSSAFCVPSKKCESDDKPCRKKPQQIRLDKSSTYKANDTKFNIMYGSGFVEGFLSSDNVEIAGITVTDQLFGEATDELGNSFDVGKFDGILGMGYNSLVRKPNTVLANLIAQNADLSPIFSFYLNRDTDGKIGGELTLGGADPQYYKGEFTYLTVSTQEYWQIKMDKINVGSSAFCAGSCNAIVDTGTSFITGPKEEIDKLQNAIGNKRFRGTYYVDCNKVSSLPDVDFVLNGKTFTLKSKDYVVKFIERNGTTACLSGFDGVTFNPGDEGFWVLGEVFMGKYYTKFDFENNRVGFAELK</sequence>
<dbReference type="OrthoDB" id="771136at2759"/>
<keyword evidence="12" id="KW-1185">Reference proteome</keyword>
<keyword evidence="5 8" id="KW-1015">Disulfide bond</keyword>
<evidence type="ECO:0000256" key="7">
    <source>
        <dbReference type="PIRSR" id="PIRSR601461-1"/>
    </source>
</evidence>
<feature type="disulfide bond" evidence="8">
    <location>
        <begin position="72"/>
        <end position="79"/>
    </location>
</feature>
<dbReference type="SUPFAM" id="SSF50630">
    <property type="entry name" value="Acid proteases"/>
    <property type="match status" value="1"/>
</dbReference>
<dbReference type="FunFam" id="2.40.70.10:FF:000002">
    <property type="entry name" value="Vacuolar aspartic proteinase"/>
    <property type="match status" value="1"/>
</dbReference>
<dbReference type="Pfam" id="PF00026">
    <property type="entry name" value="Asp"/>
    <property type="match status" value="1"/>
</dbReference>
<feature type="domain" description="Peptidase A1" evidence="10">
    <location>
        <begin position="40"/>
        <end position="358"/>
    </location>
</feature>
<organism evidence="11 12">
    <name type="scientific">Phyllotreta striolata</name>
    <name type="common">Striped flea beetle</name>
    <name type="synonym">Crioceris striolata</name>
    <dbReference type="NCBI Taxonomy" id="444603"/>
    <lineage>
        <taxon>Eukaryota</taxon>
        <taxon>Metazoa</taxon>
        <taxon>Ecdysozoa</taxon>
        <taxon>Arthropoda</taxon>
        <taxon>Hexapoda</taxon>
        <taxon>Insecta</taxon>
        <taxon>Pterygota</taxon>
        <taxon>Neoptera</taxon>
        <taxon>Endopterygota</taxon>
        <taxon>Coleoptera</taxon>
        <taxon>Polyphaga</taxon>
        <taxon>Cucujiformia</taxon>
        <taxon>Chrysomeloidea</taxon>
        <taxon>Chrysomelidae</taxon>
        <taxon>Galerucinae</taxon>
        <taxon>Alticini</taxon>
        <taxon>Phyllotreta</taxon>
    </lineage>
</organism>
<dbReference type="InterPro" id="IPR001969">
    <property type="entry name" value="Aspartic_peptidase_AS"/>
</dbReference>
<evidence type="ECO:0000256" key="3">
    <source>
        <dbReference type="ARBA" id="ARBA00022750"/>
    </source>
</evidence>
<protein>
    <recommendedName>
        <fullName evidence="10">Peptidase A1 domain-containing protein</fullName>
    </recommendedName>
</protein>
<dbReference type="InterPro" id="IPR021109">
    <property type="entry name" value="Peptidase_aspartic_dom_sf"/>
</dbReference>
<evidence type="ECO:0000256" key="6">
    <source>
        <dbReference type="ARBA" id="ARBA00023180"/>
    </source>
</evidence>
<dbReference type="Proteomes" id="UP001153712">
    <property type="component" value="Chromosome 3"/>
</dbReference>
<evidence type="ECO:0000256" key="8">
    <source>
        <dbReference type="PIRSR" id="PIRSR601461-2"/>
    </source>
</evidence>
<dbReference type="PRINTS" id="PR00792">
    <property type="entry name" value="PEPSIN"/>
</dbReference>
<evidence type="ECO:0000256" key="4">
    <source>
        <dbReference type="ARBA" id="ARBA00022801"/>
    </source>
</evidence>
<dbReference type="PANTHER" id="PTHR47966">
    <property type="entry name" value="BETA-SITE APP-CLEAVING ENZYME, ISOFORM A-RELATED"/>
    <property type="match status" value="1"/>
</dbReference>
<proteinExistence type="inferred from homology"/>